<evidence type="ECO:0000256" key="6">
    <source>
        <dbReference type="ARBA" id="ARBA00023136"/>
    </source>
</evidence>
<reference evidence="8 9" key="1">
    <citation type="submission" date="2024-12" db="EMBL/GenBank/DDBJ databases">
        <authorList>
            <person name="Lee Y."/>
        </authorList>
    </citation>
    <scope>NUCLEOTIDE SEQUENCE [LARGE SCALE GENOMIC DNA]</scope>
    <source>
        <strain evidence="8 9">03SUJ4</strain>
    </source>
</reference>
<keyword evidence="9" id="KW-1185">Reference proteome</keyword>
<keyword evidence="2" id="KW-0813">Transport</keyword>
<feature type="transmembrane region" description="Helical" evidence="7">
    <location>
        <begin position="118"/>
        <end position="138"/>
    </location>
</feature>
<evidence type="ECO:0000313" key="9">
    <source>
        <dbReference type="Proteomes" id="UP001634747"/>
    </source>
</evidence>
<gene>
    <name evidence="8" type="ORF">ACK2TP_07155</name>
</gene>
<accession>A0ABW9KKQ2</accession>
<feature type="transmembrane region" description="Helical" evidence="7">
    <location>
        <begin position="85"/>
        <end position="106"/>
    </location>
</feature>
<keyword evidence="4" id="KW-0769">Symport</keyword>
<dbReference type="Pfam" id="PF01566">
    <property type="entry name" value="Nramp"/>
    <property type="match status" value="1"/>
</dbReference>
<dbReference type="NCBIfam" id="NF037982">
    <property type="entry name" value="Nramp_1"/>
    <property type="match status" value="1"/>
</dbReference>
<feature type="transmembrane region" description="Helical" evidence="7">
    <location>
        <begin position="280"/>
        <end position="306"/>
    </location>
</feature>
<comment type="subcellular location">
    <subcellularLocation>
        <location evidence="1">Membrane</location>
        <topology evidence="1">Multi-pass membrane protein</topology>
    </subcellularLocation>
</comment>
<evidence type="ECO:0000256" key="3">
    <source>
        <dbReference type="ARBA" id="ARBA00022692"/>
    </source>
</evidence>
<evidence type="ECO:0000256" key="2">
    <source>
        <dbReference type="ARBA" id="ARBA00022448"/>
    </source>
</evidence>
<feature type="transmembrane region" description="Helical" evidence="7">
    <location>
        <begin position="233"/>
        <end position="260"/>
    </location>
</feature>
<feature type="transmembrane region" description="Helical" evidence="7">
    <location>
        <begin position="150"/>
        <end position="171"/>
    </location>
</feature>
<protein>
    <submittedName>
        <fullName evidence="8">Nramp family divalent metal transporter</fullName>
    </submittedName>
</protein>
<dbReference type="RefSeq" id="WP_263412940.1">
    <property type="nucleotide sequence ID" value="NZ_BAABBH010000001.1"/>
</dbReference>
<feature type="transmembrane region" description="Helical" evidence="7">
    <location>
        <begin position="191"/>
        <end position="212"/>
    </location>
</feature>
<sequence>MSLWRSWRGRILFFLAALGPGFITANVDNDAGGIFTYSQAGAQYGYSLLWTMIPITLALIVVQEMCARMGAVTGKGLSDLIREEFGLRVTAVCMLLLVVVNFTNVVTEFAGIAGSMQLFHVSKFISVPIGALLVWALVVRGDYKSVEKIFLFASVVYLAYIVAGVLGRPDWHEALVQTVKLPPRSAWRDHAYLYSTIAVIGTTITPWMQFYLQSSIVEKGVTVRQFKASRLDVIIGSIFTDVVAWFIVVVCAATLFVHGVRNIGVPADAAEAMRPIAGDYAFLLFAAGLLNASLFAASILPLTTAYTVCEGLGFESGLDRSWKQAPIFYWFYTLLLALGAGVVLLPRFNIVSMAILSQVLNGLLLPVILYFMLKLVNDKELMGEHTNSRWFNAVAWGTAVIVIVLSTALVWNTVRGG</sequence>
<dbReference type="Proteomes" id="UP001634747">
    <property type="component" value="Unassembled WGS sequence"/>
</dbReference>
<feature type="transmembrane region" description="Helical" evidence="7">
    <location>
        <begin position="393"/>
        <end position="414"/>
    </location>
</feature>
<feature type="transmembrane region" description="Helical" evidence="7">
    <location>
        <begin position="351"/>
        <end position="373"/>
    </location>
</feature>
<evidence type="ECO:0000313" key="8">
    <source>
        <dbReference type="EMBL" id="MFN2975536.1"/>
    </source>
</evidence>
<name>A0ABW9KKQ2_9BACT</name>
<evidence type="ECO:0000256" key="5">
    <source>
        <dbReference type="ARBA" id="ARBA00022989"/>
    </source>
</evidence>
<dbReference type="PANTHER" id="PTHR11706">
    <property type="entry name" value="SOLUTE CARRIER PROTEIN FAMILY 11 MEMBER"/>
    <property type="match status" value="1"/>
</dbReference>
<feature type="transmembrane region" description="Helical" evidence="7">
    <location>
        <begin position="327"/>
        <end position="345"/>
    </location>
</feature>
<proteinExistence type="predicted"/>
<organism evidence="8 9">
    <name type="scientific">Terriglobus aquaticus</name>
    <dbReference type="NCBI Taxonomy" id="940139"/>
    <lineage>
        <taxon>Bacteria</taxon>
        <taxon>Pseudomonadati</taxon>
        <taxon>Acidobacteriota</taxon>
        <taxon>Terriglobia</taxon>
        <taxon>Terriglobales</taxon>
        <taxon>Acidobacteriaceae</taxon>
        <taxon>Terriglobus</taxon>
    </lineage>
</organism>
<evidence type="ECO:0000256" key="7">
    <source>
        <dbReference type="SAM" id="Phobius"/>
    </source>
</evidence>
<keyword evidence="6 7" id="KW-0472">Membrane</keyword>
<feature type="transmembrane region" description="Helical" evidence="7">
    <location>
        <begin position="41"/>
        <end position="62"/>
    </location>
</feature>
<dbReference type="InterPro" id="IPR001046">
    <property type="entry name" value="NRAMP_fam"/>
</dbReference>
<evidence type="ECO:0000256" key="1">
    <source>
        <dbReference type="ARBA" id="ARBA00004141"/>
    </source>
</evidence>
<keyword evidence="3 7" id="KW-0812">Transmembrane</keyword>
<evidence type="ECO:0000256" key="4">
    <source>
        <dbReference type="ARBA" id="ARBA00022847"/>
    </source>
</evidence>
<comment type="caution">
    <text evidence="8">The sequence shown here is derived from an EMBL/GenBank/DDBJ whole genome shotgun (WGS) entry which is preliminary data.</text>
</comment>
<dbReference type="EMBL" id="JBJYXY010000001">
    <property type="protein sequence ID" value="MFN2975536.1"/>
    <property type="molecule type" value="Genomic_DNA"/>
</dbReference>
<keyword evidence="5 7" id="KW-1133">Transmembrane helix</keyword>
<dbReference type="PANTHER" id="PTHR11706:SF33">
    <property type="entry name" value="NATURAL RESISTANCE-ASSOCIATED MACROPHAGE PROTEIN 2"/>
    <property type="match status" value="1"/>
</dbReference>